<dbReference type="RefSeq" id="WP_130392417.1">
    <property type="nucleotide sequence ID" value="NZ_SGXM01000004.1"/>
</dbReference>
<feature type="compositionally biased region" description="Polar residues" evidence="1">
    <location>
        <begin position="1"/>
        <end position="12"/>
    </location>
</feature>
<keyword evidence="3" id="KW-1185">Reference proteome</keyword>
<evidence type="ECO:0000256" key="1">
    <source>
        <dbReference type="SAM" id="MobiDB-lite"/>
    </source>
</evidence>
<sequence>MSQISSVTQNHLASRYFPVPSQAEQVTPQDSEVAVAVAGEEQDVGDTARPAEAKGPVAATGNEKKSQQSESAKSIKAQIEQMQKQLAELREHLQSVQSEQRNEREKAAMVAAMETQMAMLQSSIMVATMKLAEAMANEGTELLDSTGGYLPPAR</sequence>
<protein>
    <submittedName>
        <fullName evidence="2">Uncharacterized protein</fullName>
    </submittedName>
</protein>
<evidence type="ECO:0000313" key="3">
    <source>
        <dbReference type="Proteomes" id="UP000291078"/>
    </source>
</evidence>
<accession>A0A4Q7RVV6</accession>
<feature type="compositionally biased region" description="Low complexity" evidence="1">
    <location>
        <begin position="68"/>
        <end position="78"/>
    </location>
</feature>
<organism evidence="2 3">
    <name type="scientific">Cupriavidus agavae</name>
    <dbReference type="NCBI Taxonomy" id="1001822"/>
    <lineage>
        <taxon>Bacteria</taxon>
        <taxon>Pseudomonadati</taxon>
        <taxon>Pseudomonadota</taxon>
        <taxon>Betaproteobacteria</taxon>
        <taxon>Burkholderiales</taxon>
        <taxon>Burkholderiaceae</taxon>
        <taxon>Cupriavidus</taxon>
    </lineage>
</organism>
<dbReference type="EMBL" id="SGXM01000004">
    <property type="protein sequence ID" value="RZT36800.1"/>
    <property type="molecule type" value="Genomic_DNA"/>
</dbReference>
<dbReference type="OrthoDB" id="8965882at2"/>
<dbReference type="Proteomes" id="UP000291078">
    <property type="component" value="Unassembled WGS sequence"/>
</dbReference>
<name>A0A4Q7RVV6_9BURK</name>
<proteinExistence type="predicted"/>
<gene>
    <name evidence="2" type="ORF">EV147_3464</name>
</gene>
<dbReference type="AlphaFoldDB" id="A0A4Q7RVV6"/>
<comment type="caution">
    <text evidence="2">The sequence shown here is derived from an EMBL/GenBank/DDBJ whole genome shotgun (WGS) entry which is preliminary data.</text>
</comment>
<reference evidence="2 3" key="1">
    <citation type="journal article" date="2015" name="Stand. Genomic Sci.">
        <title>Genomic Encyclopedia of Bacterial and Archaeal Type Strains, Phase III: the genomes of soil and plant-associated and newly described type strains.</title>
        <authorList>
            <person name="Whitman W.B."/>
            <person name="Woyke T."/>
            <person name="Klenk H.P."/>
            <person name="Zhou Y."/>
            <person name="Lilburn T.G."/>
            <person name="Beck B.J."/>
            <person name="De Vos P."/>
            <person name="Vandamme P."/>
            <person name="Eisen J.A."/>
            <person name="Garrity G."/>
            <person name="Hugenholtz P."/>
            <person name="Kyrpides N.C."/>
        </authorList>
    </citation>
    <scope>NUCLEOTIDE SEQUENCE [LARGE SCALE GENOMIC DNA]</scope>
    <source>
        <strain evidence="2 3">ASC-9842</strain>
    </source>
</reference>
<evidence type="ECO:0000313" key="2">
    <source>
        <dbReference type="EMBL" id="RZT36800.1"/>
    </source>
</evidence>
<feature type="region of interest" description="Disordered" evidence="1">
    <location>
        <begin position="1"/>
        <end position="78"/>
    </location>
</feature>